<accession>A0A1G2JMR9</accession>
<keyword evidence="7 8" id="KW-0472">Membrane</keyword>
<dbReference type="GO" id="GO:0003333">
    <property type="term" value="P:amino acid transmembrane transport"/>
    <property type="evidence" value="ECO:0007669"/>
    <property type="project" value="InterPro"/>
</dbReference>
<name>A0A1G2JMR9_9BACT</name>
<feature type="transmembrane region" description="Helical" evidence="8">
    <location>
        <begin position="325"/>
        <end position="345"/>
    </location>
</feature>
<proteinExistence type="predicted"/>
<protein>
    <recommendedName>
        <fullName evidence="11">Amino acid transporter transmembrane domain-containing protein</fullName>
    </recommendedName>
</protein>
<dbReference type="AlphaFoldDB" id="A0A1G2JMR9"/>
<dbReference type="GO" id="GO:0005886">
    <property type="term" value="C:plasma membrane"/>
    <property type="evidence" value="ECO:0007669"/>
    <property type="project" value="UniProtKB-SubCell"/>
</dbReference>
<evidence type="ECO:0000256" key="6">
    <source>
        <dbReference type="ARBA" id="ARBA00022989"/>
    </source>
</evidence>
<feature type="transmembrane region" description="Helical" evidence="8">
    <location>
        <begin position="150"/>
        <end position="169"/>
    </location>
</feature>
<reference evidence="9 10" key="1">
    <citation type="journal article" date="2016" name="Nat. Commun.">
        <title>Thousands of microbial genomes shed light on interconnected biogeochemical processes in an aquifer system.</title>
        <authorList>
            <person name="Anantharaman K."/>
            <person name="Brown C.T."/>
            <person name="Hug L.A."/>
            <person name="Sharon I."/>
            <person name="Castelle C.J."/>
            <person name="Probst A.J."/>
            <person name="Thomas B.C."/>
            <person name="Singh A."/>
            <person name="Wilkins M.J."/>
            <person name="Karaoz U."/>
            <person name="Brodie E.L."/>
            <person name="Williams K.H."/>
            <person name="Hubbard S.S."/>
            <person name="Banfield J.F."/>
        </authorList>
    </citation>
    <scope>NUCLEOTIDE SEQUENCE [LARGE SCALE GENOMIC DNA]</scope>
</reference>
<feature type="transmembrane region" description="Helical" evidence="8">
    <location>
        <begin position="38"/>
        <end position="62"/>
    </location>
</feature>
<keyword evidence="3" id="KW-1003">Cell membrane</keyword>
<evidence type="ECO:0000256" key="5">
    <source>
        <dbReference type="ARBA" id="ARBA00022692"/>
    </source>
</evidence>
<dbReference type="Gene3D" id="1.20.1740.10">
    <property type="entry name" value="Amino acid/polyamine transporter I"/>
    <property type="match status" value="1"/>
</dbReference>
<feature type="transmembrane region" description="Helical" evidence="8">
    <location>
        <begin position="181"/>
        <end position="202"/>
    </location>
</feature>
<evidence type="ECO:0000256" key="2">
    <source>
        <dbReference type="ARBA" id="ARBA00022448"/>
    </source>
</evidence>
<evidence type="ECO:0000256" key="3">
    <source>
        <dbReference type="ARBA" id="ARBA00022475"/>
    </source>
</evidence>
<evidence type="ECO:0000256" key="8">
    <source>
        <dbReference type="SAM" id="Phobius"/>
    </source>
</evidence>
<evidence type="ECO:0008006" key="11">
    <source>
        <dbReference type="Google" id="ProtNLM"/>
    </source>
</evidence>
<feature type="transmembrane region" description="Helical" evidence="8">
    <location>
        <begin position="12"/>
        <end position="32"/>
    </location>
</feature>
<dbReference type="EMBL" id="MHPU01000040">
    <property type="protein sequence ID" value="OGZ87600.1"/>
    <property type="molecule type" value="Genomic_DNA"/>
</dbReference>
<keyword evidence="6 8" id="KW-1133">Transmembrane helix</keyword>
<feature type="transmembrane region" description="Helical" evidence="8">
    <location>
        <begin position="303"/>
        <end position="319"/>
    </location>
</feature>
<comment type="subcellular location">
    <subcellularLocation>
        <location evidence="1">Cell inner membrane</location>
        <topology evidence="1">Multi-pass membrane protein</topology>
    </subcellularLocation>
</comment>
<evidence type="ECO:0000313" key="9">
    <source>
        <dbReference type="EMBL" id="OGZ87600.1"/>
    </source>
</evidence>
<feature type="transmembrane region" description="Helical" evidence="8">
    <location>
        <begin position="264"/>
        <end position="282"/>
    </location>
</feature>
<comment type="caution">
    <text evidence="9">The sequence shown here is derived from an EMBL/GenBank/DDBJ whole genome shotgun (WGS) entry which is preliminary data.</text>
</comment>
<feature type="transmembrane region" description="Helical" evidence="8">
    <location>
        <begin position="222"/>
        <end position="244"/>
    </location>
</feature>
<organism evidence="9 10">
    <name type="scientific">Candidatus Staskawiczbacteria bacterium RIFOXYD1_FULL_32_13</name>
    <dbReference type="NCBI Taxonomy" id="1802234"/>
    <lineage>
        <taxon>Bacteria</taxon>
        <taxon>Candidatus Staskawicziibacteriota</taxon>
    </lineage>
</organism>
<gene>
    <name evidence="9" type="ORF">A2561_03985</name>
</gene>
<dbReference type="Pfam" id="PF03222">
    <property type="entry name" value="Trp_Tyr_perm"/>
    <property type="match status" value="1"/>
</dbReference>
<sequence>MDYKKLFKNYIFPISTIAGSIIGVGFFSLPFIASKVGIYLMLFYFVILTALILLIHLIFGEISLKTPDYKRFPGFVGFYLGKIPQAFSFVSVILGYFGVLLVYLIVGGQFLNSLLSPIFGQSNLFYTFIYFLIATIIVYLGISTISKFEFIALLFLFISFVLVFLKGLPEFSLNNIFVWDLGFGIWDFFLPYGAIIFSLWGVGLIPEAEEMLRGNKKSFRRVIILSTLIPAIFFILFTIMVLGITGSNTTESALTGLNDSLGNGVVLISLLMGVVITFSAFITHGLSLKRILAYDLGIKEKQAVIISCFTPMILFLLGLNSFIGMISFVGGVLLGIDGIMILLMYKKIGGKKYLIYPLSLVFLLGIVYEVVYFVK</sequence>
<feature type="transmembrane region" description="Helical" evidence="8">
    <location>
        <begin position="125"/>
        <end position="143"/>
    </location>
</feature>
<keyword evidence="2" id="KW-0813">Transport</keyword>
<feature type="transmembrane region" description="Helical" evidence="8">
    <location>
        <begin position="354"/>
        <end position="374"/>
    </location>
</feature>
<evidence type="ECO:0000256" key="7">
    <source>
        <dbReference type="ARBA" id="ARBA00023136"/>
    </source>
</evidence>
<feature type="transmembrane region" description="Helical" evidence="8">
    <location>
        <begin position="83"/>
        <end position="105"/>
    </location>
</feature>
<evidence type="ECO:0000256" key="4">
    <source>
        <dbReference type="ARBA" id="ARBA00022519"/>
    </source>
</evidence>
<evidence type="ECO:0000313" key="10">
    <source>
        <dbReference type="Proteomes" id="UP000178935"/>
    </source>
</evidence>
<keyword evidence="4" id="KW-0997">Cell inner membrane</keyword>
<keyword evidence="5 8" id="KW-0812">Transmembrane</keyword>
<evidence type="ECO:0000256" key="1">
    <source>
        <dbReference type="ARBA" id="ARBA00004429"/>
    </source>
</evidence>
<dbReference type="Proteomes" id="UP000178935">
    <property type="component" value="Unassembled WGS sequence"/>
</dbReference>
<dbReference type="InterPro" id="IPR050367">
    <property type="entry name" value="APC_superfamily"/>
</dbReference>
<dbReference type="InterPro" id="IPR018227">
    <property type="entry name" value="Amino_acid_transport_2"/>
</dbReference>
<dbReference type="PANTHER" id="PTHR42770">
    <property type="entry name" value="AMINO ACID TRANSPORTER-RELATED"/>
    <property type="match status" value="1"/>
</dbReference>
<dbReference type="PANTHER" id="PTHR42770:SF7">
    <property type="entry name" value="MEMBRANE PROTEIN"/>
    <property type="match status" value="1"/>
</dbReference>